<protein>
    <recommendedName>
        <fullName evidence="3">Saposin B-type domain-containing protein</fullName>
    </recommendedName>
</protein>
<keyword evidence="2" id="KW-0732">Signal</keyword>
<accession>V3ZS22</accession>
<gene>
    <name evidence="4" type="ORF">LOTGIDRAFT_189496</name>
</gene>
<evidence type="ECO:0000313" key="4">
    <source>
        <dbReference type="EMBL" id="ESO94238.1"/>
    </source>
</evidence>
<dbReference type="OrthoDB" id="17754at2759"/>
<dbReference type="GeneID" id="20244844"/>
<feature type="signal peptide" evidence="2">
    <location>
        <begin position="1"/>
        <end position="18"/>
    </location>
</feature>
<dbReference type="KEGG" id="lgi:LOTGIDRAFT_189496"/>
<evidence type="ECO:0000259" key="3">
    <source>
        <dbReference type="PROSITE" id="PS50015"/>
    </source>
</evidence>
<dbReference type="EMBL" id="KB201847">
    <property type="protein sequence ID" value="ESO94238.1"/>
    <property type="molecule type" value="Genomic_DNA"/>
</dbReference>
<dbReference type="AlphaFoldDB" id="V3ZS22"/>
<sequence>MKSVLLVLGLIAVPAVVGYLQPLKPHAKSQVVSLPQHMKVGLDLCPTCIQFTGEAINELLNIVLNLGVVGSCGKVCSLLEQKTGSEALGLVCDLLCDYVGIDEFVKFIQKADLDPFYFCELVKVCPIFENGDAEITELSVTPASGPQGQKTIAFSYTSKNGTGTGEMIVVVETVDGLPIETGFIHDQQPAGSYPSQFNLKAEVDPNCDPTQGFCEQWLPGNYTVRVDVCYGECGSAHPHSKIYDRKQTQFIITPQ</sequence>
<dbReference type="OMA" id="QGPCEQW"/>
<dbReference type="RefSeq" id="XP_009055083.1">
    <property type="nucleotide sequence ID" value="XM_009056835.1"/>
</dbReference>
<feature type="domain" description="Saposin B-type" evidence="3">
    <location>
        <begin position="41"/>
        <end position="129"/>
    </location>
</feature>
<dbReference type="HOGENOM" id="CLU_095805_0_0_1"/>
<keyword evidence="1" id="KW-1015">Disulfide bond</keyword>
<name>V3ZS22_LOTGI</name>
<keyword evidence="5" id="KW-1185">Reference proteome</keyword>
<dbReference type="InterPro" id="IPR008139">
    <property type="entry name" value="SaposinB_dom"/>
</dbReference>
<reference evidence="4 5" key="1">
    <citation type="journal article" date="2013" name="Nature">
        <title>Insights into bilaterian evolution from three spiralian genomes.</title>
        <authorList>
            <person name="Simakov O."/>
            <person name="Marletaz F."/>
            <person name="Cho S.J."/>
            <person name="Edsinger-Gonzales E."/>
            <person name="Havlak P."/>
            <person name="Hellsten U."/>
            <person name="Kuo D.H."/>
            <person name="Larsson T."/>
            <person name="Lv J."/>
            <person name="Arendt D."/>
            <person name="Savage R."/>
            <person name="Osoegawa K."/>
            <person name="de Jong P."/>
            <person name="Grimwood J."/>
            <person name="Chapman J.A."/>
            <person name="Shapiro H."/>
            <person name="Aerts A."/>
            <person name="Otillar R.P."/>
            <person name="Terry A.Y."/>
            <person name="Boore J.L."/>
            <person name="Grigoriev I.V."/>
            <person name="Lindberg D.R."/>
            <person name="Seaver E.C."/>
            <person name="Weisblat D.A."/>
            <person name="Putnam N.H."/>
            <person name="Rokhsar D.S."/>
        </authorList>
    </citation>
    <scope>NUCLEOTIDE SEQUENCE [LARGE SCALE GENOMIC DNA]</scope>
</reference>
<organism evidence="4 5">
    <name type="scientific">Lottia gigantea</name>
    <name type="common">Giant owl limpet</name>
    <dbReference type="NCBI Taxonomy" id="225164"/>
    <lineage>
        <taxon>Eukaryota</taxon>
        <taxon>Metazoa</taxon>
        <taxon>Spiralia</taxon>
        <taxon>Lophotrochozoa</taxon>
        <taxon>Mollusca</taxon>
        <taxon>Gastropoda</taxon>
        <taxon>Patellogastropoda</taxon>
        <taxon>Lottioidea</taxon>
        <taxon>Lottiidae</taxon>
        <taxon>Lottia</taxon>
    </lineage>
</organism>
<evidence type="ECO:0000256" key="2">
    <source>
        <dbReference type="SAM" id="SignalP"/>
    </source>
</evidence>
<dbReference type="CTD" id="20244844"/>
<evidence type="ECO:0000256" key="1">
    <source>
        <dbReference type="ARBA" id="ARBA00023157"/>
    </source>
</evidence>
<dbReference type="PROSITE" id="PS50015">
    <property type="entry name" value="SAP_B"/>
    <property type="match status" value="1"/>
</dbReference>
<feature type="chain" id="PRO_5004717985" description="Saposin B-type domain-containing protein" evidence="2">
    <location>
        <begin position="19"/>
        <end position="255"/>
    </location>
</feature>
<dbReference type="Proteomes" id="UP000030746">
    <property type="component" value="Unassembled WGS sequence"/>
</dbReference>
<proteinExistence type="predicted"/>
<evidence type="ECO:0000313" key="5">
    <source>
        <dbReference type="Proteomes" id="UP000030746"/>
    </source>
</evidence>